<dbReference type="EMBL" id="JAMQCR010000001">
    <property type="protein sequence ID" value="MCM2532842.1"/>
    <property type="molecule type" value="Genomic_DNA"/>
</dbReference>
<proteinExistence type="predicted"/>
<evidence type="ECO:0000313" key="2">
    <source>
        <dbReference type="Proteomes" id="UP001523262"/>
    </source>
</evidence>
<sequence>MLIIILIDPQNLIYKAIEAANTLSSFLLSHFVIDGYMDFSPVQFALIEYLVNRQYLVPTIA</sequence>
<comment type="caution">
    <text evidence="1">The sequence shown here is derived from an EMBL/GenBank/DDBJ whole genome shotgun (WGS) entry which is preliminary data.</text>
</comment>
<gene>
    <name evidence="1" type="ORF">NDK43_11130</name>
</gene>
<name>A0ABT0W935_9BACI</name>
<accession>A0ABT0W935</accession>
<reference evidence="1 2" key="1">
    <citation type="submission" date="2022-06" db="EMBL/GenBank/DDBJ databases">
        <authorList>
            <person name="Jeon C.O."/>
        </authorList>
    </citation>
    <scope>NUCLEOTIDE SEQUENCE [LARGE SCALE GENOMIC DNA]</scope>
    <source>
        <strain evidence="1 2">KCTC 13943</strain>
    </source>
</reference>
<evidence type="ECO:0000313" key="1">
    <source>
        <dbReference type="EMBL" id="MCM2532842.1"/>
    </source>
</evidence>
<keyword evidence="2" id="KW-1185">Reference proteome</keyword>
<organism evidence="1 2">
    <name type="scientific">Neobacillus pocheonensis</name>
    <dbReference type="NCBI Taxonomy" id="363869"/>
    <lineage>
        <taxon>Bacteria</taxon>
        <taxon>Bacillati</taxon>
        <taxon>Bacillota</taxon>
        <taxon>Bacilli</taxon>
        <taxon>Bacillales</taxon>
        <taxon>Bacillaceae</taxon>
        <taxon>Neobacillus</taxon>
    </lineage>
</organism>
<protein>
    <submittedName>
        <fullName evidence="1">Uncharacterized protein</fullName>
    </submittedName>
</protein>
<dbReference type="Proteomes" id="UP001523262">
    <property type="component" value="Unassembled WGS sequence"/>
</dbReference>